<keyword evidence="1 2" id="KW-0597">Phosphoprotein</keyword>
<dbReference type="InterPro" id="IPR001789">
    <property type="entry name" value="Sig_transdc_resp-reg_receiver"/>
</dbReference>
<dbReference type="PROSITE" id="PS50110">
    <property type="entry name" value="RESPONSE_REGULATORY"/>
    <property type="match status" value="1"/>
</dbReference>
<keyword evidence="5" id="KW-1185">Reference proteome</keyword>
<dbReference type="RefSeq" id="WP_282710720.1">
    <property type="nucleotide sequence ID" value="NZ_JASCRZ010000001.1"/>
</dbReference>
<comment type="caution">
    <text evidence="4">The sequence shown here is derived from an EMBL/GenBank/DDBJ whole genome shotgun (WGS) entry which is preliminary data.</text>
</comment>
<proteinExistence type="predicted"/>
<gene>
    <name evidence="4" type="ORF">QLS65_01635</name>
</gene>
<organism evidence="4 5">
    <name type="scientific">Flavobacterium algoritolerans</name>
    <dbReference type="NCBI Taxonomy" id="3041254"/>
    <lineage>
        <taxon>Bacteria</taxon>
        <taxon>Pseudomonadati</taxon>
        <taxon>Bacteroidota</taxon>
        <taxon>Flavobacteriia</taxon>
        <taxon>Flavobacteriales</taxon>
        <taxon>Flavobacteriaceae</taxon>
        <taxon>Flavobacterium</taxon>
    </lineage>
</organism>
<evidence type="ECO:0000259" key="3">
    <source>
        <dbReference type="PROSITE" id="PS50110"/>
    </source>
</evidence>
<dbReference type="Gene3D" id="3.40.50.2300">
    <property type="match status" value="1"/>
</dbReference>
<evidence type="ECO:0000256" key="1">
    <source>
        <dbReference type="ARBA" id="ARBA00022553"/>
    </source>
</evidence>
<feature type="modified residue" description="4-aspartylphosphate" evidence="2">
    <location>
        <position position="52"/>
    </location>
</feature>
<reference evidence="4 5" key="1">
    <citation type="submission" date="2023-04" db="EMBL/GenBank/DDBJ databases">
        <title>Two novel species of Flavobacterium.</title>
        <authorList>
            <person name="Liu Q."/>
            <person name="Xin Y.-H."/>
        </authorList>
    </citation>
    <scope>NUCLEOTIDE SEQUENCE [LARGE SCALE GENOMIC DNA]</scope>
    <source>
        <strain evidence="4 5">LB1P51</strain>
    </source>
</reference>
<name>A0ABT6V5R7_9FLAO</name>
<sequence>MAKILIIDDELKLRETICELLTFVGYDVHKATNGIDGLTKVKKIKPDLILCDITMPELDGYGFMEHHQNSEYSIIPVLLLSANVEFKNIKKGIALGAKGYIKKPFAFKELKEIIESNLLTNK</sequence>
<dbReference type="Pfam" id="PF00072">
    <property type="entry name" value="Response_reg"/>
    <property type="match status" value="1"/>
</dbReference>
<accession>A0ABT6V5R7</accession>
<dbReference type="SUPFAM" id="SSF52172">
    <property type="entry name" value="CheY-like"/>
    <property type="match status" value="1"/>
</dbReference>
<dbReference type="PANTHER" id="PTHR44591:SF3">
    <property type="entry name" value="RESPONSE REGULATORY DOMAIN-CONTAINING PROTEIN"/>
    <property type="match status" value="1"/>
</dbReference>
<evidence type="ECO:0000313" key="4">
    <source>
        <dbReference type="EMBL" id="MDI5893579.1"/>
    </source>
</evidence>
<evidence type="ECO:0000256" key="2">
    <source>
        <dbReference type="PROSITE-ProRule" id="PRU00169"/>
    </source>
</evidence>
<dbReference type="PANTHER" id="PTHR44591">
    <property type="entry name" value="STRESS RESPONSE REGULATOR PROTEIN 1"/>
    <property type="match status" value="1"/>
</dbReference>
<dbReference type="InterPro" id="IPR050595">
    <property type="entry name" value="Bact_response_regulator"/>
</dbReference>
<feature type="domain" description="Response regulatory" evidence="3">
    <location>
        <begin position="3"/>
        <end position="118"/>
    </location>
</feature>
<dbReference type="SMART" id="SM00448">
    <property type="entry name" value="REC"/>
    <property type="match status" value="1"/>
</dbReference>
<protein>
    <submittedName>
        <fullName evidence="4">Response regulator</fullName>
    </submittedName>
</protein>
<dbReference type="Proteomes" id="UP001243403">
    <property type="component" value="Unassembled WGS sequence"/>
</dbReference>
<evidence type="ECO:0000313" key="5">
    <source>
        <dbReference type="Proteomes" id="UP001243403"/>
    </source>
</evidence>
<dbReference type="EMBL" id="JASCRZ010000001">
    <property type="protein sequence ID" value="MDI5893579.1"/>
    <property type="molecule type" value="Genomic_DNA"/>
</dbReference>
<dbReference type="InterPro" id="IPR011006">
    <property type="entry name" value="CheY-like_superfamily"/>
</dbReference>